<accession>A0A7C8GTB6</accession>
<dbReference type="AlphaFoldDB" id="A0A7C8GTB6"/>
<dbReference type="RefSeq" id="WP_153403155.1">
    <property type="nucleotide sequence ID" value="NZ_ML762430.1"/>
</dbReference>
<sequence>MKRSSLITMALILSVLLNLVMLQQVIGEKDEAKLAHFEEIHNGLTYSLSFGETLKENYDELALDEKVEYLTAMHWSLTLSAWTLEDVEPGDRGNDNIAKLLTIYRGISSDLKEMIRKDNANNAVMNPLTIWLKDMNYLKENFDLVQLSKANDKGVNSYLRALLQELEYENESLEEFRHAIENTES</sequence>
<organism evidence="1 2">
    <name type="scientific">Gracilibacillus oryzae</name>
    <dbReference type="NCBI Taxonomy" id="1672701"/>
    <lineage>
        <taxon>Bacteria</taxon>
        <taxon>Bacillati</taxon>
        <taxon>Bacillota</taxon>
        <taxon>Bacilli</taxon>
        <taxon>Bacillales</taxon>
        <taxon>Bacillaceae</taxon>
        <taxon>Gracilibacillus</taxon>
    </lineage>
</organism>
<gene>
    <name evidence="1" type="ORF">F9U64_10530</name>
</gene>
<comment type="caution">
    <text evidence="1">The sequence shown here is derived from an EMBL/GenBank/DDBJ whole genome shotgun (WGS) entry which is preliminary data.</text>
</comment>
<reference evidence="1 2" key="1">
    <citation type="submission" date="2019-10" db="EMBL/GenBank/DDBJ databases">
        <title>Gracilibacillus sp. nov. isolated from rice seeds.</title>
        <authorList>
            <person name="He S."/>
        </authorList>
    </citation>
    <scope>NUCLEOTIDE SEQUENCE [LARGE SCALE GENOMIC DNA]</scope>
    <source>
        <strain evidence="1 2">TD8</strain>
    </source>
</reference>
<dbReference type="OrthoDB" id="2888307at2"/>
<name>A0A7C8GTB6_9BACI</name>
<keyword evidence="2" id="KW-1185">Reference proteome</keyword>
<dbReference type="EMBL" id="WEID01000052">
    <property type="protein sequence ID" value="KAB8135706.1"/>
    <property type="molecule type" value="Genomic_DNA"/>
</dbReference>
<proteinExistence type="predicted"/>
<protein>
    <submittedName>
        <fullName evidence="1">Uncharacterized protein</fullName>
    </submittedName>
</protein>
<dbReference type="Proteomes" id="UP000480246">
    <property type="component" value="Unassembled WGS sequence"/>
</dbReference>
<evidence type="ECO:0000313" key="1">
    <source>
        <dbReference type="EMBL" id="KAB8135706.1"/>
    </source>
</evidence>
<evidence type="ECO:0000313" key="2">
    <source>
        <dbReference type="Proteomes" id="UP000480246"/>
    </source>
</evidence>